<sequence>MAEHVARLRNLWKVANDMGAKIEDGQFRTIFISLLGEEWDNVVPVLHTYKTSAEVISFVTMHAERLNRTGVPSTSTPAPQALAANTNFDTRRAARKNLTCTNAQCGAPGKKGHTIDNCFWPGGGKQGQWPTWWKGKQGPAVAPAANTNANTVETFAFSVWTIPEAFIHPYDADGIQAVHFRGEEVLASPESFMAWEEAAEATIASTLPDATTTASESSGFEVLDTTSSEFEFVSDISSVVSGDDTDTDDEMPVLQSINDLDAYHGFDFTSRRPSRLGSKFRILGTGVVRKVIMHQGQKKELALNALHTPDITVHLISISKLDASGYSVEFGQGKAVFKKPDGSPFMAGALVSGMY</sequence>
<keyword evidence="2" id="KW-1185">Reference proteome</keyword>
<evidence type="ECO:0000313" key="2">
    <source>
        <dbReference type="Proteomes" id="UP001215280"/>
    </source>
</evidence>
<dbReference type="AlphaFoldDB" id="A0AAD7JWF2"/>
<reference evidence="1" key="1">
    <citation type="submission" date="2023-03" db="EMBL/GenBank/DDBJ databases">
        <title>Massive genome expansion in bonnet fungi (Mycena s.s.) driven by repeated elements and novel gene families across ecological guilds.</title>
        <authorList>
            <consortium name="Lawrence Berkeley National Laboratory"/>
            <person name="Harder C.B."/>
            <person name="Miyauchi S."/>
            <person name="Viragh M."/>
            <person name="Kuo A."/>
            <person name="Thoen E."/>
            <person name="Andreopoulos B."/>
            <person name="Lu D."/>
            <person name="Skrede I."/>
            <person name="Drula E."/>
            <person name="Henrissat B."/>
            <person name="Morin E."/>
            <person name="Kohler A."/>
            <person name="Barry K."/>
            <person name="LaButti K."/>
            <person name="Morin E."/>
            <person name="Salamov A."/>
            <person name="Lipzen A."/>
            <person name="Mereny Z."/>
            <person name="Hegedus B."/>
            <person name="Baldrian P."/>
            <person name="Stursova M."/>
            <person name="Weitz H."/>
            <person name="Taylor A."/>
            <person name="Grigoriev I.V."/>
            <person name="Nagy L.G."/>
            <person name="Martin F."/>
            <person name="Kauserud H."/>
        </authorList>
    </citation>
    <scope>NUCLEOTIDE SEQUENCE</scope>
    <source>
        <strain evidence="1">CBHHK188m</strain>
    </source>
</reference>
<feature type="non-terminal residue" evidence="1">
    <location>
        <position position="1"/>
    </location>
</feature>
<evidence type="ECO:0000313" key="1">
    <source>
        <dbReference type="EMBL" id="KAJ7772066.1"/>
    </source>
</evidence>
<gene>
    <name evidence="1" type="ORF">DFH07DRAFT_734377</name>
</gene>
<dbReference type="Proteomes" id="UP001215280">
    <property type="component" value="Unassembled WGS sequence"/>
</dbReference>
<name>A0AAD7JWF2_9AGAR</name>
<accession>A0AAD7JWF2</accession>
<organism evidence="1 2">
    <name type="scientific">Mycena maculata</name>
    <dbReference type="NCBI Taxonomy" id="230809"/>
    <lineage>
        <taxon>Eukaryota</taxon>
        <taxon>Fungi</taxon>
        <taxon>Dikarya</taxon>
        <taxon>Basidiomycota</taxon>
        <taxon>Agaricomycotina</taxon>
        <taxon>Agaricomycetes</taxon>
        <taxon>Agaricomycetidae</taxon>
        <taxon>Agaricales</taxon>
        <taxon>Marasmiineae</taxon>
        <taxon>Mycenaceae</taxon>
        <taxon>Mycena</taxon>
    </lineage>
</organism>
<protein>
    <submittedName>
        <fullName evidence="1">Uncharacterized protein</fullName>
    </submittedName>
</protein>
<proteinExistence type="predicted"/>
<dbReference type="EMBL" id="JARJLG010000020">
    <property type="protein sequence ID" value="KAJ7772066.1"/>
    <property type="molecule type" value="Genomic_DNA"/>
</dbReference>
<comment type="caution">
    <text evidence="1">The sequence shown here is derived from an EMBL/GenBank/DDBJ whole genome shotgun (WGS) entry which is preliminary data.</text>
</comment>